<feature type="transmembrane region" description="Helical" evidence="2">
    <location>
        <begin position="139"/>
        <end position="158"/>
    </location>
</feature>
<feature type="transmembrane region" description="Helical" evidence="2">
    <location>
        <begin position="6"/>
        <end position="29"/>
    </location>
</feature>
<protein>
    <submittedName>
        <fullName evidence="4">Type II CAAX prenyl endopeptidase Rce1 family protein</fullName>
    </submittedName>
</protein>
<dbReference type="InterPro" id="IPR003675">
    <property type="entry name" value="Rce1/LyrA-like_dom"/>
</dbReference>
<feature type="transmembrane region" description="Helical" evidence="2">
    <location>
        <begin position="115"/>
        <end position="133"/>
    </location>
</feature>
<feature type="domain" description="CAAX prenyl protease 2/Lysostaphin resistance protein A-like" evidence="3">
    <location>
        <begin position="115"/>
        <end position="202"/>
    </location>
</feature>
<keyword evidence="2" id="KW-1133">Transmembrane helix</keyword>
<reference evidence="5" key="1">
    <citation type="journal article" date="2019" name="Int. J. Syst. Evol. Microbiol.">
        <title>The Global Catalogue of Microorganisms (GCM) 10K type strain sequencing project: providing services to taxonomists for standard genome sequencing and annotation.</title>
        <authorList>
            <consortium name="The Broad Institute Genomics Platform"/>
            <consortium name="The Broad Institute Genome Sequencing Center for Infectious Disease"/>
            <person name="Wu L."/>
            <person name="Ma J."/>
        </authorList>
    </citation>
    <scope>NUCLEOTIDE SEQUENCE [LARGE SCALE GENOMIC DNA]</scope>
    <source>
        <strain evidence="5">CCUG 43114</strain>
    </source>
</reference>
<evidence type="ECO:0000256" key="2">
    <source>
        <dbReference type="SAM" id="Phobius"/>
    </source>
</evidence>
<dbReference type="EMBL" id="JBHSLD010000007">
    <property type="protein sequence ID" value="MFC5380822.1"/>
    <property type="molecule type" value="Genomic_DNA"/>
</dbReference>
<organism evidence="4 5">
    <name type="scientific">Aquipuribacter nitratireducens</name>
    <dbReference type="NCBI Taxonomy" id="650104"/>
    <lineage>
        <taxon>Bacteria</taxon>
        <taxon>Bacillati</taxon>
        <taxon>Actinomycetota</taxon>
        <taxon>Actinomycetes</taxon>
        <taxon>Micrococcales</taxon>
        <taxon>Intrasporangiaceae</taxon>
        <taxon>Aquipuribacter</taxon>
    </lineage>
</organism>
<dbReference type="RefSeq" id="WP_340267590.1">
    <property type="nucleotide sequence ID" value="NZ_JBBEOG010000002.1"/>
</dbReference>
<keyword evidence="2" id="KW-0812">Transmembrane</keyword>
<dbReference type="Pfam" id="PF02517">
    <property type="entry name" value="Rce1-like"/>
    <property type="match status" value="1"/>
</dbReference>
<proteinExistence type="predicted"/>
<feature type="transmembrane region" description="Helical" evidence="2">
    <location>
        <begin position="85"/>
        <end position="103"/>
    </location>
</feature>
<feature type="transmembrane region" description="Helical" evidence="2">
    <location>
        <begin position="50"/>
        <end position="73"/>
    </location>
</feature>
<feature type="transmembrane region" description="Helical" evidence="2">
    <location>
        <begin position="170"/>
        <end position="188"/>
    </location>
</feature>
<gene>
    <name evidence="4" type="ORF">ACFPJ6_08470</name>
</gene>
<dbReference type="Proteomes" id="UP001596122">
    <property type="component" value="Unassembled WGS sequence"/>
</dbReference>
<feature type="region of interest" description="Disordered" evidence="1">
    <location>
        <begin position="249"/>
        <end position="268"/>
    </location>
</feature>
<comment type="caution">
    <text evidence="4">The sequence shown here is derived from an EMBL/GenBank/DDBJ whole genome shotgun (WGS) entry which is preliminary data.</text>
</comment>
<evidence type="ECO:0000313" key="4">
    <source>
        <dbReference type="EMBL" id="MFC5380822.1"/>
    </source>
</evidence>
<evidence type="ECO:0000259" key="3">
    <source>
        <dbReference type="Pfam" id="PF02517"/>
    </source>
</evidence>
<evidence type="ECO:0000313" key="5">
    <source>
        <dbReference type="Proteomes" id="UP001596122"/>
    </source>
</evidence>
<evidence type="ECO:0000256" key="1">
    <source>
        <dbReference type="SAM" id="MobiDB-lite"/>
    </source>
</evidence>
<sequence>MDLVLAAVAVALAVVAWTAWEATMATRLVRDRRPLVARNAAVAGAQRLTVLGQLGLVVVATVAAGLVGVDLWWSAIAVAPPVPGWLLTAVAVLLLGLAVAWTARRGPLPGDRRALTATVATAVGTEVVLRGFLLGLLEAAGSPVTVAVLLTAGATGALQAVRARPGTRGTAFVLATVLGFGLGLVVLLTGSPLAAAALHASVAALGLGRTLVTAHRAEGCACGHDHGTDAAAGQAVTVVPGTSTADVSPASAAAQATGDATSHGTSHAAAHPDGAACTGACDHAGSSACAVCPLSTARV</sequence>
<accession>A0ABW0GMC5</accession>
<name>A0ABW0GMC5_9MICO</name>
<keyword evidence="2" id="KW-0472">Membrane</keyword>
<keyword evidence="5" id="KW-1185">Reference proteome</keyword>